<gene>
    <name evidence="3" type="ORF">EV643_111199</name>
</gene>
<keyword evidence="4" id="KW-1185">Reference proteome</keyword>
<dbReference type="InterPro" id="IPR043129">
    <property type="entry name" value="ATPase_NBD"/>
</dbReference>
<sequence length="432" mass="43950">MVNVQGPAPRGDLVPSGIVGLLGTQGPISRVEIARVLGLSPATVTQVTKDLIGRGIVEELESVPSKGGRPARLLGLVADAGVAIGAKVTADHVAIVTVELDGTVRSSTEHEYDPGATDALDRLGQILAKEVAELDDRLLGVGVGVPGAVDSQASGIVDAPTLSWQAAPVGPVLRAAIGTPVLVDNDVNTLAAAERLYGIGRDHSAYLVVTIGRGIGCGIVVDGGIYRGANGGAGEIGHIPVWSSTAGTTKATGSGQLLGVEEPPCTCGSTGCLEAHIGAAGLVRTARATNVIGPRGTLATLLRAATTGDSRARQIFADAGSMLGRALAGVIHTVDPEVVVLMGEGVDGWEFWQTGFEPSFRRSLLPARKGVPVVVEPWTEVQWARGAASLVLASPFDSAGNGGEQSRLVRARLGAPGINQGMNQATNTGTTP</sequence>
<dbReference type="Gene3D" id="3.30.420.40">
    <property type="match status" value="2"/>
</dbReference>
<dbReference type="InterPro" id="IPR049874">
    <property type="entry name" value="ROK_cs"/>
</dbReference>
<dbReference type="Proteomes" id="UP000295388">
    <property type="component" value="Unassembled WGS sequence"/>
</dbReference>
<dbReference type="PANTHER" id="PTHR18964:SF149">
    <property type="entry name" value="BIFUNCTIONAL UDP-N-ACETYLGLUCOSAMINE 2-EPIMERASE_N-ACETYLMANNOSAMINE KINASE"/>
    <property type="match status" value="1"/>
</dbReference>
<feature type="domain" description="HTH crp-type" evidence="2">
    <location>
        <begin position="20"/>
        <end position="75"/>
    </location>
</feature>
<proteinExistence type="inferred from homology"/>
<dbReference type="InterPro" id="IPR036388">
    <property type="entry name" value="WH-like_DNA-bd_sf"/>
</dbReference>
<protein>
    <submittedName>
        <fullName evidence="3">Putative NBD/HSP70 family sugar kinase</fullName>
    </submittedName>
</protein>
<dbReference type="PANTHER" id="PTHR18964">
    <property type="entry name" value="ROK (REPRESSOR, ORF, KINASE) FAMILY"/>
    <property type="match status" value="1"/>
</dbReference>
<dbReference type="OrthoDB" id="3464494at2"/>
<dbReference type="Gene3D" id="1.10.10.10">
    <property type="entry name" value="Winged helix-like DNA-binding domain superfamily/Winged helix DNA-binding domain"/>
    <property type="match status" value="1"/>
</dbReference>
<dbReference type="InterPro" id="IPR036390">
    <property type="entry name" value="WH_DNA-bd_sf"/>
</dbReference>
<dbReference type="SMART" id="SM00419">
    <property type="entry name" value="HTH_CRP"/>
    <property type="match status" value="1"/>
</dbReference>
<comment type="similarity">
    <text evidence="1">Belongs to the ROK (NagC/XylR) family.</text>
</comment>
<reference evidence="3 4" key="1">
    <citation type="submission" date="2019-03" db="EMBL/GenBank/DDBJ databases">
        <title>Genomic Encyclopedia of Type Strains, Phase III (KMG-III): the genomes of soil and plant-associated and newly described type strains.</title>
        <authorList>
            <person name="Whitman W."/>
        </authorList>
    </citation>
    <scope>NUCLEOTIDE SEQUENCE [LARGE SCALE GENOMIC DNA]</scope>
    <source>
        <strain evidence="3 4">VKM Ac-2527</strain>
    </source>
</reference>
<dbReference type="GO" id="GO:0003700">
    <property type="term" value="F:DNA-binding transcription factor activity"/>
    <property type="evidence" value="ECO:0007669"/>
    <property type="project" value="InterPro"/>
</dbReference>
<accession>A0A4R6KAL6</accession>
<name>A0A4R6KAL6_9ACTN</name>
<keyword evidence="3" id="KW-0418">Kinase</keyword>
<dbReference type="EMBL" id="SNWQ01000011">
    <property type="protein sequence ID" value="TDO46346.1"/>
    <property type="molecule type" value="Genomic_DNA"/>
</dbReference>
<dbReference type="AlphaFoldDB" id="A0A4R6KAL6"/>
<dbReference type="InterPro" id="IPR000835">
    <property type="entry name" value="HTH_MarR-typ"/>
</dbReference>
<dbReference type="Pfam" id="PF01047">
    <property type="entry name" value="MarR"/>
    <property type="match status" value="1"/>
</dbReference>
<comment type="caution">
    <text evidence="3">The sequence shown here is derived from an EMBL/GenBank/DDBJ whole genome shotgun (WGS) entry which is preliminary data.</text>
</comment>
<keyword evidence="3" id="KW-0808">Transferase</keyword>
<dbReference type="InterPro" id="IPR012318">
    <property type="entry name" value="HTH_CRP"/>
</dbReference>
<dbReference type="Pfam" id="PF00480">
    <property type="entry name" value="ROK"/>
    <property type="match status" value="1"/>
</dbReference>
<evidence type="ECO:0000259" key="2">
    <source>
        <dbReference type="SMART" id="SM00419"/>
    </source>
</evidence>
<evidence type="ECO:0000256" key="1">
    <source>
        <dbReference type="ARBA" id="ARBA00006479"/>
    </source>
</evidence>
<dbReference type="SUPFAM" id="SSF46785">
    <property type="entry name" value="Winged helix' DNA-binding domain"/>
    <property type="match status" value="1"/>
</dbReference>
<dbReference type="GO" id="GO:0003677">
    <property type="term" value="F:DNA binding"/>
    <property type="evidence" value="ECO:0007669"/>
    <property type="project" value="InterPro"/>
</dbReference>
<evidence type="ECO:0000313" key="3">
    <source>
        <dbReference type="EMBL" id="TDO46346.1"/>
    </source>
</evidence>
<organism evidence="3 4">
    <name type="scientific">Kribbella caucasensis</name>
    <dbReference type="NCBI Taxonomy" id="2512215"/>
    <lineage>
        <taxon>Bacteria</taxon>
        <taxon>Bacillati</taxon>
        <taxon>Actinomycetota</taxon>
        <taxon>Actinomycetes</taxon>
        <taxon>Propionibacteriales</taxon>
        <taxon>Kribbellaceae</taxon>
        <taxon>Kribbella</taxon>
    </lineage>
</organism>
<dbReference type="InterPro" id="IPR000600">
    <property type="entry name" value="ROK"/>
</dbReference>
<dbReference type="PROSITE" id="PS01125">
    <property type="entry name" value="ROK"/>
    <property type="match status" value="1"/>
</dbReference>
<evidence type="ECO:0000313" key="4">
    <source>
        <dbReference type="Proteomes" id="UP000295388"/>
    </source>
</evidence>
<dbReference type="SUPFAM" id="SSF53067">
    <property type="entry name" value="Actin-like ATPase domain"/>
    <property type="match status" value="1"/>
</dbReference>
<dbReference type="GO" id="GO:0016301">
    <property type="term" value="F:kinase activity"/>
    <property type="evidence" value="ECO:0007669"/>
    <property type="project" value="UniProtKB-KW"/>
</dbReference>